<dbReference type="AlphaFoldDB" id="A0A494W1P6"/>
<dbReference type="InterPro" id="IPR009057">
    <property type="entry name" value="Homeodomain-like_sf"/>
</dbReference>
<evidence type="ECO:0000256" key="3">
    <source>
        <dbReference type="SAM" id="MobiDB-lite"/>
    </source>
</evidence>
<keyword evidence="1" id="KW-0805">Transcription regulation</keyword>
<dbReference type="InterPro" id="IPR029062">
    <property type="entry name" value="Class_I_gatase-like"/>
</dbReference>
<dbReference type="EMBL" id="AP018664">
    <property type="protein sequence ID" value="BBD98121.1"/>
    <property type="molecule type" value="Genomic_DNA"/>
</dbReference>
<dbReference type="RefSeq" id="WP_066700222.1">
    <property type="nucleotide sequence ID" value="NZ_AP018664.1"/>
</dbReference>
<dbReference type="CDD" id="cd03137">
    <property type="entry name" value="GATase1_AraC_1"/>
    <property type="match status" value="1"/>
</dbReference>
<organism evidence="5 6">
    <name type="scientific">Sphingobium amiense</name>
    <dbReference type="NCBI Taxonomy" id="135719"/>
    <lineage>
        <taxon>Bacteria</taxon>
        <taxon>Pseudomonadati</taxon>
        <taxon>Pseudomonadota</taxon>
        <taxon>Alphaproteobacteria</taxon>
        <taxon>Sphingomonadales</taxon>
        <taxon>Sphingomonadaceae</taxon>
        <taxon>Sphingobium</taxon>
    </lineage>
</organism>
<sequence length="324" mass="34961">MRIACLLFEDFLLLDAAGAVGAFELAARAGCAGYSVEMIAAQAGPVRSSSGATLLAGDMRTCGDFHTLLIPGGDGTHDSAKYRDLAPFIRQAAHDRRRIASVCSGAFVLAEAGILDDRRAATHWNRALELGQRFPNVSVDAESLFVRDHNIWTSAGVVAGIDLALALIETDYGSEVARRVSQLLVVPFRRAGTQTQHSALLDNLAPSNRFGDLMAWARQNLTAALDVEALADRARLSARQFSRSFSASVGMSPAKAIEQLRVESARPAVESDAKSLDQIARDCGFGDAERMTRSFRRLTGETPQALRRRARERAERNQASSGTS</sequence>
<dbReference type="KEGG" id="sami:SAMIE_1016220"/>
<keyword evidence="2" id="KW-0804">Transcription</keyword>
<dbReference type="PANTHER" id="PTHR43130">
    <property type="entry name" value="ARAC-FAMILY TRANSCRIPTIONAL REGULATOR"/>
    <property type="match status" value="1"/>
</dbReference>
<dbReference type="Pfam" id="PF12833">
    <property type="entry name" value="HTH_18"/>
    <property type="match status" value="1"/>
</dbReference>
<reference evidence="5 6" key="1">
    <citation type="submission" date="2018-05" db="EMBL/GenBank/DDBJ databases">
        <title>Complete Genome Sequence of the Nonylphenol-Degrading Bacterium Sphingobium amiense DSM 16289T.</title>
        <authorList>
            <person name="Ootsuka M."/>
            <person name="Nishizawa T."/>
            <person name="Ohta H."/>
        </authorList>
    </citation>
    <scope>NUCLEOTIDE SEQUENCE [LARGE SCALE GENOMIC DNA]</scope>
    <source>
        <strain evidence="5 6">DSM 16289</strain>
    </source>
</reference>
<feature type="domain" description="HTH araC/xylS-type" evidence="4">
    <location>
        <begin position="211"/>
        <end position="309"/>
    </location>
</feature>
<dbReference type="Proteomes" id="UP000279959">
    <property type="component" value="Chromosome"/>
</dbReference>
<dbReference type="GO" id="GO:0043565">
    <property type="term" value="F:sequence-specific DNA binding"/>
    <property type="evidence" value="ECO:0007669"/>
    <property type="project" value="InterPro"/>
</dbReference>
<evidence type="ECO:0000313" key="6">
    <source>
        <dbReference type="Proteomes" id="UP000279959"/>
    </source>
</evidence>
<keyword evidence="6" id="KW-1185">Reference proteome</keyword>
<evidence type="ECO:0000256" key="2">
    <source>
        <dbReference type="ARBA" id="ARBA00023163"/>
    </source>
</evidence>
<feature type="region of interest" description="Disordered" evidence="3">
    <location>
        <begin position="291"/>
        <end position="324"/>
    </location>
</feature>
<proteinExistence type="predicted"/>
<evidence type="ECO:0000259" key="4">
    <source>
        <dbReference type="PROSITE" id="PS01124"/>
    </source>
</evidence>
<dbReference type="InterPro" id="IPR002818">
    <property type="entry name" value="DJ-1/PfpI"/>
</dbReference>
<name>A0A494W1P6_9SPHN</name>
<protein>
    <submittedName>
        <fullName evidence="5">GlxA family transcriptional regulator</fullName>
    </submittedName>
</protein>
<dbReference type="SMART" id="SM00342">
    <property type="entry name" value="HTH_ARAC"/>
    <property type="match status" value="1"/>
</dbReference>
<dbReference type="Gene3D" id="3.40.50.880">
    <property type="match status" value="1"/>
</dbReference>
<accession>A0A494W1P6</accession>
<dbReference type="GO" id="GO:0003700">
    <property type="term" value="F:DNA-binding transcription factor activity"/>
    <property type="evidence" value="ECO:0007669"/>
    <property type="project" value="InterPro"/>
</dbReference>
<dbReference type="SUPFAM" id="SSF52317">
    <property type="entry name" value="Class I glutamine amidotransferase-like"/>
    <property type="match status" value="1"/>
</dbReference>
<dbReference type="Pfam" id="PF01965">
    <property type="entry name" value="DJ-1_PfpI"/>
    <property type="match status" value="1"/>
</dbReference>
<dbReference type="InterPro" id="IPR052158">
    <property type="entry name" value="INH-QAR"/>
</dbReference>
<dbReference type="SUPFAM" id="SSF46689">
    <property type="entry name" value="Homeodomain-like"/>
    <property type="match status" value="2"/>
</dbReference>
<evidence type="ECO:0000256" key="1">
    <source>
        <dbReference type="ARBA" id="ARBA00023015"/>
    </source>
</evidence>
<dbReference type="Gene3D" id="1.10.10.60">
    <property type="entry name" value="Homeodomain-like"/>
    <property type="match status" value="1"/>
</dbReference>
<gene>
    <name evidence="5" type="ORF">SAMIE_1016220</name>
</gene>
<dbReference type="PROSITE" id="PS01124">
    <property type="entry name" value="HTH_ARAC_FAMILY_2"/>
    <property type="match status" value="1"/>
</dbReference>
<dbReference type="PANTHER" id="PTHR43130:SF3">
    <property type="entry name" value="HTH-TYPE TRANSCRIPTIONAL REGULATOR RV1931C"/>
    <property type="match status" value="1"/>
</dbReference>
<evidence type="ECO:0000313" key="5">
    <source>
        <dbReference type="EMBL" id="BBD98121.1"/>
    </source>
</evidence>
<dbReference type="InterPro" id="IPR018060">
    <property type="entry name" value="HTH_AraC"/>
</dbReference>